<accession>A0A926IAQ0</accession>
<name>A0A926IAQ0_9FIRM</name>
<dbReference type="PANTHER" id="PTHR42756">
    <property type="entry name" value="TRANSCRIPTIONAL REGULATOR, MARR"/>
    <property type="match status" value="1"/>
</dbReference>
<comment type="caution">
    <text evidence="5">The sequence shown here is derived from an EMBL/GenBank/DDBJ whole genome shotgun (WGS) entry which is preliminary data.</text>
</comment>
<reference evidence="5" key="1">
    <citation type="submission" date="2020-08" db="EMBL/GenBank/DDBJ databases">
        <title>Genome public.</title>
        <authorList>
            <person name="Liu C."/>
            <person name="Sun Q."/>
        </authorList>
    </citation>
    <scope>NUCLEOTIDE SEQUENCE</scope>
    <source>
        <strain evidence="5">NSJ-54</strain>
    </source>
</reference>
<protein>
    <submittedName>
        <fullName evidence="5">MarR family transcriptional regulator</fullName>
    </submittedName>
</protein>
<dbReference type="InterPro" id="IPR000835">
    <property type="entry name" value="HTH_MarR-typ"/>
</dbReference>
<organism evidence="5 6">
    <name type="scientific">Zongyangia hominis</name>
    <dbReference type="NCBI Taxonomy" id="2763677"/>
    <lineage>
        <taxon>Bacteria</taxon>
        <taxon>Bacillati</taxon>
        <taxon>Bacillota</taxon>
        <taxon>Clostridia</taxon>
        <taxon>Eubacteriales</taxon>
        <taxon>Oscillospiraceae</taxon>
        <taxon>Zongyangia</taxon>
    </lineage>
</organism>
<dbReference type="Pfam" id="PF01047">
    <property type="entry name" value="MarR"/>
    <property type="match status" value="1"/>
</dbReference>
<keyword evidence="1" id="KW-0805">Transcription regulation</keyword>
<dbReference type="PROSITE" id="PS50995">
    <property type="entry name" value="HTH_MARR_2"/>
    <property type="match status" value="1"/>
</dbReference>
<sequence length="146" mass="16639">MSDQETAQRLVELLALFGRANTSKIKFPGIKTTELNAIVCIKSQEDEHQEGIKTSDIGRLLGVTPPSITPVINSLEEQGYVTRLYSKLDRRVVRVKLTDRGEAVYEEARELMIQKNRGLMEYLGHDDSRQFVRILQNALGYMSRKN</sequence>
<dbReference type="InterPro" id="IPR036390">
    <property type="entry name" value="WH_DNA-bd_sf"/>
</dbReference>
<dbReference type="PRINTS" id="PR00598">
    <property type="entry name" value="HTHMARR"/>
</dbReference>
<dbReference type="RefSeq" id="WP_262396446.1">
    <property type="nucleotide sequence ID" value="NZ_JACRTC010000001.1"/>
</dbReference>
<evidence type="ECO:0000256" key="1">
    <source>
        <dbReference type="ARBA" id="ARBA00023015"/>
    </source>
</evidence>
<evidence type="ECO:0000313" key="6">
    <source>
        <dbReference type="Proteomes" id="UP000660861"/>
    </source>
</evidence>
<evidence type="ECO:0000259" key="4">
    <source>
        <dbReference type="PROSITE" id="PS50995"/>
    </source>
</evidence>
<keyword evidence="2" id="KW-0238">DNA-binding</keyword>
<proteinExistence type="predicted"/>
<gene>
    <name evidence="5" type="ORF">H8709_00660</name>
</gene>
<keyword evidence="6" id="KW-1185">Reference proteome</keyword>
<dbReference type="SUPFAM" id="SSF46785">
    <property type="entry name" value="Winged helix' DNA-binding domain"/>
    <property type="match status" value="1"/>
</dbReference>
<dbReference type="SMART" id="SM00347">
    <property type="entry name" value="HTH_MARR"/>
    <property type="match status" value="1"/>
</dbReference>
<keyword evidence="3" id="KW-0804">Transcription</keyword>
<dbReference type="InterPro" id="IPR036388">
    <property type="entry name" value="WH-like_DNA-bd_sf"/>
</dbReference>
<evidence type="ECO:0000256" key="3">
    <source>
        <dbReference type="ARBA" id="ARBA00023163"/>
    </source>
</evidence>
<feature type="domain" description="HTH marR-type" evidence="4">
    <location>
        <begin position="7"/>
        <end position="140"/>
    </location>
</feature>
<dbReference type="PANTHER" id="PTHR42756:SF1">
    <property type="entry name" value="TRANSCRIPTIONAL REPRESSOR OF EMRAB OPERON"/>
    <property type="match status" value="1"/>
</dbReference>
<dbReference type="GO" id="GO:0003700">
    <property type="term" value="F:DNA-binding transcription factor activity"/>
    <property type="evidence" value="ECO:0007669"/>
    <property type="project" value="InterPro"/>
</dbReference>
<dbReference type="Proteomes" id="UP000660861">
    <property type="component" value="Unassembled WGS sequence"/>
</dbReference>
<dbReference type="EMBL" id="JACRTC010000001">
    <property type="protein sequence ID" value="MBC8569340.1"/>
    <property type="molecule type" value="Genomic_DNA"/>
</dbReference>
<evidence type="ECO:0000256" key="2">
    <source>
        <dbReference type="ARBA" id="ARBA00023125"/>
    </source>
</evidence>
<dbReference type="AlphaFoldDB" id="A0A926IAQ0"/>
<dbReference type="GO" id="GO:0003677">
    <property type="term" value="F:DNA binding"/>
    <property type="evidence" value="ECO:0007669"/>
    <property type="project" value="UniProtKB-KW"/>
</dbReference>
<evidence type="ECO:0000313" key="5">
    <source>
        <dbReference type="EMBL" id="MBC8569340.1"/>
    </source>
</evidence>
<dbReference type="Gene3D" id="1.10.10.10">
    <property type="entry name" value="Winged helix-like DNA-binding domain superfamily/Winged helix DNA-binding domain"/>
    <property type="match status" value="1"/>
</dbReference>